<organism evidence="1 2">
    <name type="scientific">Lentilactobacillus hilgardii</name>
    <name type="common">Lactobacillus hilgardii</name>
    <dbReference type="NCBI Taxonomy" id="1588"/>
    <lineage>
        <taxon>Bacteria</taxon>
        <taxon>Bacillati</taxon>
        <taxon>Bacillota</taxon>
        <taxon>Bacilli</taxon>
        <taxon>Lactobacillales</taxon>
        <taxon>Lactobacillaceae</taxon>
        <taxon>Lentilactobacillus</taxon>
    </lineage>
</organism>
<dbReference type="Gene3D" id="3.40.50.1220">
    <property type="entry name" value="TPP-binding domain"/>
    <property type="match status" value="1"/>
</dbReference>
<proteinExistence type="predicted"/>
<name>A0A6P1E2S0_LENHI</name>
<dbReference type="AlphaFoldDB" id="A0A6P1E2S0"/>
<evidence type="ECO:0000313" key="1">
    <source>
        <dbReference type="EMBL" id="QHB51447.1"/>
    </source>
</evidence>
<protein>
    <submittedName>
        <fullName evidence="1">Uncharacterized protein</fullName>
    </submittedName>
</protein>
<dbReference type="GeneID" id="69057525"/>
<accession>A0A6P1E2S0</accession>
<reference evidence="1 2" key="1">
    <citation type="submission" date="2019-12" db="EMBL/GenBank/DDBJ databases">
        <title>Lactobacillus hilgardii FLUB.</title>
        <authorList>
            <person name="Gustaw K."/>
        </authorList>
    </citation>
    <scope>NUCLEOTIDE SEQUENCE [LARGE SCALE GENOMIC DNA]</scope>
    <source>
        <strain evidence="1 2">FLUB</strain>
    </source>
</reference>
<evidence type="ECO:0000313" key="2">
    <source>
        <dbReference type="Proteomes" id="UP000465035"/>
    </source>
</evidence>
<gene>
    <name evidence="1" type="ORF">GQR93_04045</name>
</gene>
<dbReference type="Pfam" id="PF13289">
    <property type="entry name" value="SIR2_2"/>
    <property type="match status" value="1"/>
</dbReference>
<dbReference type="SMR" id="A0A6P1E2S0"/>
<dbReference type="SUPFAM" id="SSF52467">
    <property type="entry name" value="DHS-like NAD/FAD-binding domain"/>
    <property type="match status" value="1"/>
</dbReference>
<sequence length="990" mass="115936">MESKLSTILSQLIKASDDSKLIIFVGAGVSQNSGLPSWSKLVNAMAKALNIQSSHEFTNDELLKIPEMMFQKDRNKYFNIIRKTMQKQSSGNTLDDMIVRLSPDHIITTNYDTLLERSASLNARIFQYVTIFDDSSFLLRGNSGSHFILKMHGDITQKNLEKTIVLKESDYLNYDHSHILISTFIKALLATHTFIFVGYSMSDNNLRLIINWINHLRRQLTYNNTQTHIPNNVLLYSSSRSQNYSYTQLQNYYKASNIDLIDLDTLPPEVMRYDNENSLTDKTAKSDYAILNAIAHWFPYFNNNYLEMLDQLPYTSFEDFRPVITHDIELSSNGKFTDSSLNYYGSTVIMSQNSFKRIKDIQKNTPLVDSILSKSSIAKIVVLNSNLSKYHLISVPREKSNTVFSLTKSNQFYKLFEQASSRLTSSSIESQFQYAYINYLFFPKKSIKILSNISIDGTKNYLYSLIKKLNLAFTDTEINPIGIISKIFNEQTPLQQLQSHTLREIFLGDTESFYANNVSLRKLIDEQKRFYTRDFFSANLIDALGNSIKKYGRLIETQFFVYDMYNYIHKNYLFVDFFYTSWNSIFNAYCSMIITTYVSGKNKINPKINTQRNYPLNSVDVDIIVKLTSTDFLKGQLENQHIYDLIYNNEKEFCQNFVNLCDSYKRIDKRLHLFNKKRIHPARNKFEKWVENYLLLIRYSKLSSSSLTRCLKAVFSLTEQVKVDLVILEKISKIIVDYSFKVKDQPITDLEVFLIRYLSNPTNFSRLNTPLGNLSGLSFWTERVLSCNKLDKQLIRKNIVSNSHPDYMIFFISSFKKEEFPRRNAYKVINYCLKWHPQLPIQLFENGYLLQSREYYFHHLIKQVDKHRVPKGRIQIGGLENQLIDSLLLFLTTNYRYRRKTLISILNISPLFQFVYSPKDFNYDLIDVTNERWQILLIGTLKDGKNRFTKYFRKGLTKEQIIPIQKQFIARNNNINLTRTFSFLEQILSR</sequence>
<dbReference type="Proteomes" id="UP000465035">
    <property type="component" value="Chromosome"/>
</dbReference>
<dbReference type="InterPro" id="IPR029035">
    <property type="entry name" value="DHS-like_NAD/FAD-binding_dom"/>
</dbReference>
<dbReference type="RefSeq" id="WP_003552522.1">
    <property type="nucleotide sequence ID" value="NZ_CABKOL010000106.1"/>
</dbReference>
<dbReference type="EMBL" id="CP047121">
    <property type="protein sequence ID" value="QHB51447.1"/>
    <property type="molecule type" value="Genomic_DNA"/>
</dbReference>